<keyword evidence="2" id="KW-1185">Reference proteome</keyword>
<sequence length="166" mass="17670">MPLSEEAFSALVETGCPDCPTKKVTIEALVAQKLPLLGGEVYGAPSWVYKGEDLVRGTYLIACASCKKELFSAQACPRCQAEGGVERALAEENAFPLPAACASCGSERLTATAFVPATVVYEGKRASKARTHVAPEDPGFHAFRAACMDCPTIDERRQPCPLCSAR</sequence>
<accession>A0ABZ2M6L2</accession>
<name>A0ABZ2M6L2_9BACT</name>
<organism evidence="1 2">
    <name type="scientific">Pendulispora albinea</name>
    <dbReference type="NCBI Taxonomy" id="2741071"/>
    <lineage>
        <taxon>Bacteria</taxon>
        <taxon>Pseudomonadati</taxon>
        <taxon>Myxococcota</taxon>
        <taxon>Myxococcia</taxon>
        <taxon>Myxococcales</taxon>
        <taxon>Sorangiineae</taxon>
        <taxon>Pendulisporaceae</taxon>
        <taxon>Pendulispora</taxon>
    </lineage>
</organism>
<dbReference type="EMBL" id="CP089984">
    <property type="protein sequence ID" value="WXB17760.1"/>
    <property type="molecule type" value="Genomic_DNA"/>
</dbReference>
<evidence type="ECO:0000313" key="2">
    <source>
        <dbReference type="Proteomes" id="UP001370348"/>
    </source>
</evidence>
<reference evidence="1 2" key="1">
    <citation type="submission" date="2021-12" db="EMBL/GenBank/DDBJ databases">
        <title>Discovery of the Pendulisporaceae a myxobacterial family with distinct sporulation behavior and unique specialized metabolism.</title>
        <authorList>
            <person name="Garcia R."/>
            <person name="Popoff A."/>
            <person name="Bader C.D."/>
            <person name="Loehr J."/>
            <person name="Walesch S."/>
            <person name="Walt C."/>
            <person name="Boldt J."/>
            <person name="Bunk B."/>
            <person name="Haeckl F.J.F.P.J."/>
            <person name="Gunesch A.P."/>
            <person name="Birkelbach J."/>
            <person name="Nuebel U."/>
            <person name="Pietschmann T."/>
            <person name="Bach T."/>
            <person name="Mueller R."/>
        </authorList>
    </citation>
    <scope>NUCLEOTIDE SEQUENCE [LARGE SCALE GENOMIC DNA]</scope>
    <source>
        <strain evidence="1 2">MSr11954</strain>
    </source>
</reference>
<gene>
    <name evidence="1" type="ORF">LZC94_10905</name>
</gene>
<dbReference type="Proteomes" id="UP001370348">
    <property type="component" value="Chromosome"/>
</dbReference>
<proteinExistence type="predicted"/>
<evidence type="ECO:0000313" key="1">
    <source>
        <dbReference type="EMBL" id="WXB17760.1"/>
    </source>
</evidence>
<protein>
    <submittedName>
        <fullName evidence="1">Uncharacterized protein</fullName>
    </submittedName>
</protein>
<dbReference type="RefSeq" id="WP_394827401.1">
    <property type="nucleotide sequence ID" value="NZ_CP089984.1"/>
</dbReference>